<proteinExistence type="predicted"/>
<gene>
    <name evidence="2" type="ORF">C5C04_12015</name>
</gene>
<evidence type="ECO:0000256" key="1">
    <source>
        <dbReference type="SAM" id="MobiDB-lite"/>
    </source>
</evidence>
<name>A0ABD6W6H2_RATRA</name>
<comment type="caution">
    <text evidence="2">The sequence shown here is derived from an EMBL/GenBank/DDBJ whole genome shotgun (WGS) entry which is preliminary data.</text>
</comment>
<organism evidence="2 3">
    <name type="scientific">Rathayibacter rathayi</name>
    <name type="common">Corynebacterium rathayi</name>
    <dbReference type="NCBI Taxonomy" id="33887"/>
    <lineage>
        <taxon>Bacteria</taxon>
        <taxon>Bacillati</taxon>
        <taxon>Actinomycetota</taxon>
        <taxon>Actinomycetes</taxon>
        <taxon>Micrococcales</taxon>
        <taxon>Microbacteriaceae</taxon>
        <taxon>Rathayibacter</taxon>
    </lineage>
</organism>
<dbReference type="AlphaFoldDB" id="A0ABD6W6H2"/>
<evidence type="ECO:0000313" key="3">
    <source>
        <dbReference type="Proteomes" id="UP000237881"/>
    </source>
</evidence>
<sequence>MELRDVGAVYAHGLILGRHVVAVASRSIAQGQDGPGMVGLASLHSDARRPEIEIALDVRSLTGVADVHVGYSRPVRAAPRQARRRAREDGVRPVRGLS</sequence>
<reference evidence="2 3" key="1">
    <citation type="submission" date="2018-02" db="EMBL/GenBank/DDBJ databases">
        <title>Bacteriophage NCPPB3778 and a type I-E CRISPR drive the evolution of the US Biological Select Agent, Rathayibacter toxicus.</title>
        <authorList>
            <person name="Davis E.W.II."/>
            <person name="Tabima J.F."/>
            <person name="Weisberg A.J."/>
            <person name="Lopes L.D."/>
            <person name="Wiseman M.S."/>
            <person name="Wiseman M.S."/>
            <person name="Pupko T."/>
            <person name="Belcher M.S."/>
            <person name="Sechler A.J."/>
            <person name="Tancos M.A."/>
            <person name="Schroeder B.K."/>
            <person name="Murray T.D."/>
            <person name="Luster D.G."/>
            <person name="Schneider W.L."/>
            <person name="Rogers E."/>
            <person name="Andreote F.D."/>
            <person name="Grunwald N.J."/>
            <person name="Putnam M.L."/>
            <person name="Chang J.H."/>
        </authorList>
    </citation>
    <scope>NUCLEOTIDE SEQUENCE [LARGE SCALE GENOMIC DNA]</scope>
    <source>
        <strain evidence="2 3">AY1I9</strain>
    </source>
</reference>
<protein>
    <submittedName>
        <fullName evidence="2">Uncharacterized protein</fullName>
    </submittedName>
</protein>
<accession>A0ABD6W6H2</accession>
<dbReference type="EMBL" id="PSUL01000032">
    <property type="protein sequence ID" value="PPF11513.1"/>
    <property type="molecule type" value="Genomic_DNA"/>
</dbReference>
<feature type="region of interest" description="Disordered" evidence="1">
    <location>
        <begin position="76"/>
        <end position="98"/>
    </location>
</feature>
<evidence type="ECO:0000313" key="2">
    <source>
        <dbReference type="EMBL" id="PPF11513.1"/>
    </source>
</evidence>
<dbReference type="Proteomes" id="UP000237881">
    <property type="component" value="Unassembled WGS sequence"/>
</dbReference>